<dbReference type="InterPro" id="IPR036663">
    <property type="entry name" value="Fumarylacetoacetase_C_sf"/>
</dbReference>
<evidence type="ECO:0000259" key="2">
    <source>
        <dbReference type="Pfam" id="PF01557"/>
    </source>
</evidence>
<gene>
    <name evidence="3" type="ORF">GCM10008090_10620</name>
</gene>
<evidence type="ECO:0000313" key="4">
    <source>
        <dbReference type="Proteomes" id="UP000614811"/>
    </source>
</evidence>
<protein>
    <submittedName>
        <fullName evidence="3">Isomerase/hydrolase</fullName>
    </submittedName>
</protein>
<name>A0A918VKH0_9GAMM</name>
<reference evidence="3" key="1">
    <citation type="journal article" date="2014" name="Int. J. Syst. Evol. Microbiol.">
        <title>Complete genome sequence of Corynebacterium casei LMG S-19264T (=DSM 44701T), isolated from a smear-ripened cheese.</title>
        <authorList>
            <consortium name="US DOE Joint Genome Institute (JGI-PGF)"/>
            <person name="Walter F."/>
            <person name="Albersmeier A."/>
            <person name="Kalinowski J."/>
            <person name="Ruckert C."/>
        </authorList>
    </citation>
    <scope>NUCLEOTIDE SEQUENCE</scope>
    <source>
        <strain evidence="3">KCTC 12711</strain>
    </source>
</reference>
<evidence type="ECO:0000313" key="3">
    <source>
        <dbReference type="EMBL" id="GHA03423.1"/>
    </source>
</evidence>
<keyword evidence="3" id="KW-0413">Isomerase</keyword>
<dbReference type="SUPFAM" id="SSF56529">
    <property type="entry name" value="FAH"/>
    <property type="match status" value="1"/>
</dbReference>
<dbReference type="NCBIfam" id="NF007967">
    <property type="entry name" value="PRK10691.1"/>
    <property type="match status" value="1"/>
</dbReference>
<evidence type="ECO:0000256" key="1">
    <source>
        <dbReference type="ARBA" id="ARBA00022723"/>
    </source>
</evidence>
<dbReference type="GO" id="GO:0018773">
    <property type="term" value="F:acetylpyruvate hydrolase activity"/>
    <property type="evidence" value="ECO:0007669"/>
    <property type="project" value="TreeGrafter"/>
</dbReference>
<dbReference type="InterPro" id="IPR011234">
    <property type="entry name" value="Fumarylacetoacetase-like_C"/>
</dbReference>
<dbReference type="Gene3D" id="3.90.850.10">
    <property type="entry name" value="Fumarylacetoacetase-like, C-terminal domain"/>
    <property type="match status" value="1"/>
</dbReference>
<comment type="caution">
    <text evidence="3">The sequence shown here is derived from an EMBL/GenBank/DDBJ whole genome shotgun (WGS) entry which is preliminary data.</text>
</comment>
<reference evidence="3" key="2">
    <citation type="submission" date="2020-09" db="EMBL/GenBank/DDBJ databases">
        <authorList>
            <person name="Sun Q."/>
            <person name="Kim S."/>
        </authorList>
    </citation>
    <scope>NUCLEOTIDE SEQUENCE</scope>
    <source>
        <strain evidence="3">KCTC 12711</strain>
    </source>
</reference>
<dbReference type="GO" id="GO:0046872">
    <property type="term" value="F:metal ion binding"/>
    <property type="evidence" value="ECO:0007669"/>
    <property type="project" value="UniProtKB-KW"/>
</dbReference>
<keyword evidence="4" id="KW-1185">Reference proteome</keyword>
<feature type="domain" description="Fumarylacetoacetase-like C-terminal" evidence="2">
    <location>
        <begin position="2"/>
        <end position="185"/>
    </location>
</feature>
<organism evidence="3 4">
    <name type="scientific">Arenicella chitinivorans</name>
    <dbReference type="NCBI Taxonomy" id="1329800"/>
    <lineage>
        <taxon>Bacteria</taxon>
        <taxon>Pseudomonadati</taxon>
        <taxon>Pseudomonadota</taxon>
        <taxon>Gammaproteobacteria</taxon>
        <taxon>Arenicellales</taxon>
        <taxon>Arenicellaceae</taxon>
        <taxon>Arenicella</taxon>
    </lineage>
</organism>
<dbReference type="AlphaFoldDB" id="A0A918VKH0"/>
<dbReference type="PANTHER" id="PTHR11820:SF7">
    <property type="entry name" value="ACYLPYRUVASE FAHD1, MITOCHONDRIAL"/>
    <property type="match status" value="1"/>
</dbReference>
<dbReference type="Pfam" id="PF01557">
    <property type="entry name" value="FAA_hydrolase"/>
    <property type="match status" value="1"/>
</dbReference>
<sequence>MGKNYADHIQEMNSKVPRQPVLFFKPRSALCSTQHALEISHLSRLGALHHELEIALLIGDTLNRFSDNLLSAVVGVGLGIDLTLRDVQAELKQEGLPWERAKAFDNSCVLSPFLPVDNGWQPNNLELRLWVNEEQKQHSNSQLMLTPMTDLLLEITQVVTLEPGDVVLTGTPAGVGPLQAGDSLRGALNQDILFDKLLVK</sequence>
<dbReference type="Proteomes" id="UP000614811">
    <property type="component" value="Unassembled WGS sequence"/>
</dbReference>
<dbReference type="PANTHER" id="PTHR11820">
    <property type="entry name" value="ACYLPYRUVASE"/>
    <property type="match status" value="1"/>
</dbReference>
<dbReference type="GO" id="GO:0016853">
    <property type="term" value="F:isomerase activity"/>
    <property type="evidence" value="ECO:0007669"/>
    <property type="project" value="UniProtKB-KW"/>
</dbReference>
<accession>A0A918VKH0</accession>
<proteinExistence type="predicted"/>
<keyword evidence="1" id="KW-0479">Metal-binding</keyword>
<dbReference type="EMBL" id="BMXA01000002">
    <property type="protein sequence ID" value="GHA03423.1"/>
    <property type="molecule type" value="Genomic_DNA"/>
</dbReference>